<dbReference type="InterPro" id="IPR011043">
    <property type="entry name" value="Gal_Oxase/kelch_b-propeller"/>
</dbReference>
<comment type="caution">
    <text evidence="1">The sequence shown here is derived from an EMBL/GenBank/DDBJ whole genome shotgun (WGS) entry which is preliminary data.</text>
</comment>
<dbReference type="RefSeq" id="WP_311582444.1">
    <property type="nucleotide sequence ID" value="NZ_JAVRFH010000059.1"/>
</dbReference>
<dbReference type="Pfam" id="PF09056">
    <property type="entry name" value="Phospholip_A2_3"/>
    <property type="match status" value="1"/>
</dbReference>
<sequence>MNTIEPLHDPQEPQRSVGLWRRFHGALRMVCLLAVGVLALGIAANAAPSNQPDGNGNPAAPVELEQIVATGKGVYGLSADHRGVYEWSPRQDGWKRVWGGATKLYAGGDNVYGTDPSTGSIWKYNGDGWDRIGNPGLTFAAADDKLYGISPDGSGVWEYSGKGDVWNKIGGPAKNLYVGPAADRKSFYDVRGRTALYATNGDASDLYQYSGEPEKWDKAGGPGVTFAATDENVYGLSPDGSVMERDLKKGEWNPVGDRAEHIFGSNALYAVNRDTRGLYKYAGKPHQWDSVSGPAAAFATGGHYLYRLALDRRSVQKYNGNGKTDEWLDLRAPAVPVPSEEKIARLNSFFQPGQESFNAWAKARGAHLVDKQPDPYELRWNHDGCSTSPDEPAGFDFKAACIRHDFGYRNYRDLLGEDGFRNGVAGMTGVGPHSPKTQVDAIFLQDLQKECHRPIGSGRYVQARPPLMVATCERIAAQYHASVVNLG</sequence>
<evidence type="ECO:0000313" key="1">
    <source>
        <dbReference type="EMBL" id="MDT0615352.1"/>
    </source>
</evidence>
<name>A0ABU3AYU1_9ACTN</name>
<organism evidence="1 2">
    <name type="scientific">Streptomyces lancefieldiae</name>
    <dbReference type="NCBI Taxonomy" id="3075520"/>
    <lineage>
        <taxon>Bacteria</taxon>
        <taxon>Bacillati</taxon>
        <taxon>Actinomycetota</taxon>
        <taxon>Actinomycetes</taxon>
        <taxon>Kitasatosporales</taxon>
        <taxon>Streptomycetaceae</taxon>
        <taxon>Streptomyces</taxon>
    </lineage>
</organism>
<dbReference type="Gene3D" id="1.20.90.10">
    <property type="entry name" value="Phospholipase A2 domain"/>
    <property type="match status" value="1"/>
</dbReference>
<protein>
    <submittedName>
        <fullName evidence="1">Phospholipase A2</fullName>
        <ecNumber evidence="1">3.1.1.4</ecNumber>
    </submittedName>
</protein>
<dbReference type="SUPFAM" id="SSF48619">
    <property type="entry name" value="Phospholipase A2, PLA2"/>
    <property type="match status" value="1"/>
</dbReference>
<dbReference type="GO" id="GO:0004623">
    <property type="term" value="F:phospholipase A2 activity"/>
    <property type="evidence" value="ECO:0007669"/>
    <property type="project" value="UniProtKB-EC"/>
</dbReference>
<dbReference type="InterPro" id="IPR036444">
    <property type="entry name" value="PLipase_A2_dom_sf"/>
</dbReference>
<dbReference type="InterPro" id="IPR015141">
    <property type="entry name" value="PLipase_A2_prok/fun"/>
</dbReference>
<dbReference type="EC" id="3.1.1.4" evidence="1"/>
<dbReference type="Proteomes" id="UP001180724">
    <property type="component" value="Unassembled WGS sequence"/>
</dbReference>
<dbReference type="EMBL" id="JAVRFH010000059">
    <property type="protein sequence ID" value="MDT0615352.1"/>
    <property type="molecule type" value="Genomic_DNA"/>
</dbReference>
<keyword evidence="2" id="KW-1185">Reference proteome</keyword>
<evidence type="ECO:0000313" key="2">
    <source>
        <dbReference type="Proteomes" id="UP001180724"/>
    </source>
</evidence>
<keyword evidence="1" id="KW-0378">Hydrolase</keyword>
<accession>A0ABU3AYU1</accession>
<proteinExistence type="predicted"/>
<gene>
    <name evidence="1" type="ORF">RM812_34950</name>
</gene>
<dbReference type="SUPFAM" id="SSF50965">
    <property type="entry name" value="Galactose oxidase, central domain"/>
    <property type="match status" value="1"/>
</dbReference>
<reference evidence="1" key="1">
    <citation type="submission" date="2024-05" db="EMBL/GenBank/DDBJ databases">
        <title>30 novel species of actinomycetes from the DSMZ collection.</title>
        <authorList>
            <person name="Nouioui I."/>
        </authorList>
    </citation>
    <scope>NUCLEOTIDE SEQUENCE</scope>
    <source>
        <strain evidence="1">DSM 40712</strain>
    </source>
</reference>